<dbReference type="GO" id="GO:0005886">
    <property type="term" value="C:plasma membrane"/>
    <property type="evidence" value="ECO:0007669"/>
    <property type="project" value="UniProtKB-SubCell"/>
</dbReference>
<keyword evidence="4" id="KW-1003">Cell membrane</keyword>
<dbReference type="Gene3D" id="2.60.40.10">
    <property type="entry name" value="Immunoglobulins"/>
    <property type="match status" value="3"/>
</dbReference>
<name>A0A5A9PGH8_9TELE</name>
<dbReference type="AlphaFoldDB" id="A0A5A9PGH8"/>
<feature type="domain" description="Ig-like" evidence="17">
    <location>
        <begin position="13"/>
        <end position="117"/>
    </location>
</feature>
<keyword evidence="8" id="KW-0130">Cell adhesion</keyword>
<dbReference type="FunFam" id="2.60.40.10:FF:000304">
    <property type="entry name" value="Nectin cell adhesion molecule 1"/>
    <property type="match status" value="1"/>
</dbReference>
<accession>A0A5A9PGH8</accession>
<evidence type="ECO:0000256" key="7">
    <source>
        <dbReference type="ARBA" id="ARBA00022737"/>
    </source>
</evidence>
<keyword evidence="9" id="KW-0965">Cell junction</keyword>
<dbReference type="PANTHER" id="PTHR23277">
    <property type="entry name" value="NECTIN-RELATED"/>
    <property type="match status" value="1"/>
</dbReference>
<dbReference type="InterPro" id="IPR013783">
    <property type="entry name" value="Ig-like_fold"/>
</dbReference>
<keyword evidence="6" id="KW-0732">Signal</keyword>
<dbReference type="PROSITE" id="PS50835">
    <property type="entry name" value="IG_LIKE"/>
    <property type="match status" value="3"/>
</dbReference>
<evidence type="ECO:0000256" key="3">
    <source>
        <dbReference type="ARBA" id="ARBA00007810"/>
    </source>
</evidence>
<keyword evidence="5 16" id="KW-0812">Transmembrane</keyword>
<dbReference type="SMART" id="SM00409">
    <property type="entry name" value="IG"/>
    <property type="match status" value="2"/>
</dbReference>
<sequence length="475" mass="52717">MVQMDSSKSGFVGSQVELRCQFVNSNPPVKISQVTWQKVVNGTKQNVAIANPALGLSVLQPFKERVRFKNPAVHQRTPSLEDTTVIFNKLRLSDESTYICEYTTFPAGNRENTVNLTVYARPMIQMSLSTPSIVAGSKDLKMTVATCVSANGKPPSVITWETSLEGESNTKEIRNPDGTVTVRSDYLVVPSRDIHQQLLTCVSTYNEEPYTDSVTLNIQYEPEVIIEGFDGNWYLNRENVQLTCLADANPPISLFQWRYLNGSLPSSAEFRDDVLFFKGPVTYDIAGTYVCDATNSIGTGSASVEVTVTDFPSSPHEMSQNHQQAGIIIGGAVVCGTVLLAAITLLIVFLYRRRCMFKGDYSTKKQILGNGYSKAGTLQPHASLPQSLTFSEDSDEEKKLGLYRGSSILAENAHEFHNYRDSRMKTFHTGLSQDSETCGCNEQTYIYEYGSEMEVSVDMVPQMDGSVISKEEWYV</sequence>
<dbReference type="FunFam" id="2.60.40.10:FF:000268">
    <property type="entry name" value="Nectin cell adhesion molecule 1"/>
    <property type="match status" value="1"/>
</dbReference>
<dbReference type="InterPro" id="IPR036179">
    <property type="entry name" value="Ig-like_dom_sf"/>
</dbReference>
<dbReference type="Pfam" id="PF08205">
    <property type="entry name" value="C2-set_2"/>
    <property type="match status" value="1"/>
</dbReference>
<comment type="function">
    <text evidence="14">Cell adhesion molecule that promotes cell-cell contacts and plays important roles in the development of the nervous system. Acts by forming homophilic or heterophilic trans-dimers.</text>
</comment>
<feature type="domain" description="Ig-like" evidence="17">
    <location>
        <begin position="222"/>
        <end position="309"/>
    </location>
</feature>
<comment type="subcellular location">
    <subcellularLocation>
        <location evidence="2">Cell junction</location>
        <location evidence="2">Adherens junction</location>
    </subcellularLocation>
    <subcellularLocation>
        <location evidence="1">Cell membrane</location>
        <topology evidence="1">Single-pass type I membrane protein</topology>
    </subcellularLocation>
</comment>
<dbReference type="EMBL" id="SOYY01000006">
    <property type="protein sequence ID" value="KAA0720069.1"/>
    <property type="molecule type" value="Genomic_DNA"/>
</dbReference>
<evidence type="ECO:0000259" key="17">
    <source>
        <dbReference type="PROSITE" id="PS50835"/>
    </source>
</evidence>
<dbReference type="Pfam" id="PF13895">
    <property type="entry name" value="Ig_2"/>
    <property type="match status" value="1"/>
</dbReference>
<keyword evidence="12" id="KW-1015">Disulfide bond</keyword>
<comment type="caution">
    <text evidence="18">The sequence shown here is derived from an EMBL/GenBank/DDBJ whole genome shotgun (WGS) entry which is preliminary data.</text>
</comment>
<evidence type="ECO:0000256" key="13">
    <source>
        <dbReference type="ARBA" id="ARBA00023180"/>
    </source>
</evidence>
<keyword evidence="19" id="KW-1185">Reference proteome</keyword>
<evidence type="ECO:0000256" key="12">
    <source>
        <dbReference type="ARBA" id="ARBA00023157"/>
    </source>
</evidence>
<dbReference type="GO" id="GO:0007157">
    <property type="term" value="P:heterophilic cell-cell adhesion via plasma membrane cell adhesion molecules"/>
    <property type="evidence" value="ECO:0007669"/>
    <property type="project" value="TreeGrafter"/>
</dbReference>
<dbReference type="Pfam" id="PF07686">
    <property type="entry name" value="V-set"/>
    <property type="match status" value="1"/>
</dbReference>
<gene>
    <name evidence="18" type="ORF">E1301_Tti008304</name>
</gene>
<dbReference type="InterPro" id="IPR003599">
    <property type="entry name" value="Ig_sub"/>
</dbReference>
<comment type="similarity">
    <text evidence="3">Belongs to the nectin family.</text>
</comment>
<dbReference type="Proteomes" id="UP000324632">
    <property type="component" value="Chromosome 6"/>
</dbReference>
<evidence type="ECO:0000256" key="8">
    <source>
        <dbReference type="ARBA" id="ARBA00022889"/>
    </source>
</evidence>
<dbReference type="GO" id="GO:1902414">
    <property type="term" value="P:protein localization to cell junction"/>
    <property type="evidence" value="ECO:0007669"/>
    <property type="project" value="TreeGrafter"/>
</dbReference>
<organism evidence="18 19">
    <name type="scientific">Triplophysa tibetana</name>
    <dbReference type="NCBI Taxonomy" id="1572043"/>
    <lineage>
        <taxon>Eukaryota</taxon>
        <taxon>Metazoa</taxon>
        <taxon>Chordata</taxon>
        <taxon>Craniata</taxon>
        <taxon>Vertebrata</taxon>
        <taxon>Euteleostomi</taxon>
        <taxon>Actinopterygii</taxon>
        <taxon>Neopterygii</taxon>
        <taxon>Teleostei</taxon>
        <taxon>Ostariophysi</taxon>
        <taxon>Cypriniformes</taxon>
        <taxon>Nemacheilidae</taxon>
        <taxon>Triplophysa</taxon>
    </lineage>
</organism>
<dbReference type="InterPro" id="IPR051427">
    <property type="entry name" value="Nectin/Nectin-like"/>
</dbReference>
<evidence type="ECO:0000256" key="14">
    <source>
        <dbReference type="ARBA" id="ARBA00058274"/>
    </source>
</evidence>
<dbReference type="InterPro" id="IPR007110">
    <property type="entry name" value="Ig-like_dom"/>
</dbReference>
<feature type="domain" description="Ig-like" evidence="17">
    <location>
        <begin position="122"/>
        <end position="217"/>
    </location>
</feature>
<evidence type="ECO:0000313" key="19">
    <source>
        <dbReference type="Proteomes" id="UP000324632"/>
    </source>
</evidence>
<proteinExistence type="inferred from homology"/>
<evidence type="ECO:0000256" key="1">
    <source>
        <dbReference type="ARBA" id="ARBA00004251"/>
    </source>
</evidence>
<dbReference type="GO" id="GO:0007156">
    <property type="term" value="P:homophilic cell adhesion via plasma membrane adhesion molecules"/>
    <property type="evidence" value="ECO:0007669"/>
    <property type="project" value="TreeGrafter"/>
</dbReference>
<dbReference type="GO" id="GO:0005912">
    <property type="term" value="C:adherens junction"/>
    <property type="evidence" value="ECO:0007669"/>
    <property type="project" value="UniProtKB-SubCell"/>
</dbReference>
<evidence type="ECO:0000256" key="15">
    <source>
        <dbReference type="ARBA" id="ARBA00062858"/>
    </source>
</evidence>
<keyword evidence="10 16" id="KW-1133">Transmembrane helix</keyword>
<dbReference type="InterPro" id="IPR013106">
    <property type="entry name" value="Ig_V-set"/>
</dbReference>
<evidence type="ECO:0000256" key="9">
    <source>
        <dbReference type="ARBA" id="ARBA00022949"/>
    </source>
</evidence>
<keyword evidence="13" id="KW-0325">Glycoprotein</keyword>
<evidence type="ECO:0000256" key="16">
    <source>
        <dbReference type="SAM" id="Phobius"/>
    </source>
</evidence>
<dbReference type="InterPro" id="IPR013162">
    <property type="entry name" value="CD80_C2-set"/>
</dbReference>
<evidence type="ECO:0000256" key="4">
    <source>
        <dbReference type="ARBA" id="ARBA00022475"/>
    </source>
</evidence>
<dbReference type="SUPFAM" id="SSF48726">
    <property type="entry name" value="Immunoglobulin"/>
    <property type="match status" value="3"/>
</dbReference>
<evidence type="ECO:0000256" key="11">
    <source>
        <dbReference type="ARBA" id="ARBA00023136"/>
    </source>
</evidence>
<feature type="transmembrane region" description="Helical" evidence="16">
    <location>
        <begin position="325"/>
        <end position="351"/>
    </location>
</feature>
<evidence type="ECO:0000256" key="6">
    <source>
        <dbReference type="ARBA" id="ARBA00022729"/>
    </source>
</evidence>
<reference evidence="18 19" key="1">
    <citation type="journal article" date="2019" name="Mol. Ecol. Resour.">
        <title>Chromosome-level genome assembly of Triplophysa tibetana, a fish adapted to the harsh high-altitude environment of the Tibetan Plateau.</title>
        <authorList>
            <person name="Yang X."/>
            <person name="Liu H."/>
            <person name="Ma Z."/>
            <person name="Zou Y."/>
            <person name="Zou M."/>
            <person name="Mao Y."/>
            <person name="Li X."/>
            <person name="Wang H."/>
            <person name="Chen T."/>
            <person name="Wang W."/>
            <person name="Yang R."/>
        </authorList>
    </citation>
    <scope>NUCLEOTIDE SEQUENCE [LARGE SCALE GENOMIC DNA]</scope>
    <source>
        <strain evidence="18">TTIB1903HZAU</strain>
        <tissue evidence="18">Muscle</tissue>
    </source>
</reference>
<keyword evidence="11 16" id="KW-0472">Membrane</keyword>
<evidence type="ECO:0000256" key="10">
    <source>
        <dbReference type="ARBA" id="ARBA00022989"/>
    </source>
</evidence>
<protein>
    <submittedName>
        <fullName evidence="18">Nectin-1 Herpes virus entry mediator C</fullName>
    </submittedName>
</protein>
<comment type="subunit">
    <text evidence="15">Cis- and trans-homodimer. Can form trans-heterodimers.</text>
</comment>
<evidence type="ECO:0000256" key="5">
    <source>
        <dbReference type="ARBA" id="ARBA00022692"/>
    </source>
</evidence>
<evidence type="ECO:0000313" key="18">
    <source>
        <dbReference type="EMBL" id="KAA0720069.1"/>
    </source>
</evidence>
<dbReference type="PANTHER" id="PTHR23277:SF69">
    <property type="entry name" value="NECTIN-1"/>
    <property type="match status" value="1"/>
</dbReference>
<keyword evidence="7" id="KW-0677">Repeat</keyword>
<evidence type="ECO:0000256" key="2">
    <source>
        <dbReference type="ARBA" id="ARBA00004536"/>
    </source>
</evidence>